<keyword evidence="1" id="KW-0472">Membrane</keyword>
<evidence type="ECO:0000313" key="2">
    <source>
        <dbReference type="EMBL" id="VDP37166.1"/>
    </source>
</evidence>
<accession>A0A183K492</accession>
<feature type="transmembrane region" description="Helical" evidence="1">
    <location>
        <begin position="16"/>
        <end position="35"/>
    </location>
</feature>
<reference evidence="2 3" key="2">
    <citation type="submission" date="2018-11" db="EMBL/GenBank/DDBJ databases">
        <authorList>
            <consortium name="Pathogen Informatics"/>
        </authorList>
    </citation>
    <scope>NUCLEOTIDE SEQUENCE [LARGE SCALE GENOMIC DNA]</scope>
    <source>
        <strain evidence="2">Dakar</strain>
        <strain evidence="3">Dakar, Senegal</strain>
    </source>
</reference>
<proteinExistence type="predicted"/>
<sequence length="40" mass="4328">MRLVTSDENDGGNFKGAVSFACGSFTTFLLAKWWAPDSIS</sequence>
<evidence type="ECO:0000256" key="1">
    <source>
        <dbReference type="SAM" id="Phobius"/>
    </source>
</evidence>
<protein>
    <submittedName>
        <fullName evidence="4">Transmembrane protein 242</fullName>
    </submittedName>
</protein>
<keyword evidence="1" id="KW-1133">Transmembrane helix</keyword>
<dbReference type="WBParaSite" id="SCUD_0000981201-mRNA-1">
    <property type="protein sequence ID" value="SCUD_0000981201-mRNA-1"/>
    <property type="gene ID" value="SCUD_0000981201"/>
</dbReference>
<name>A0A183K492_9TREM</name>
<keyword evidence="3" id="KW-1185">Reference proteome</keyword>
<dbReference type="EMBL" id="UZAK01033430">
    <property type="protein sequence ID" value="VDP37166.1"/>
    <property type="molecule type" value="Genomic_DNA"/>
</dbReference>
<keyword evidence="1" id="KW-0812">Transmembrane</keyword>
<evidence type="ECO:0000313" key="4">
    <source>
        <dbReference type="WBParaSite" id="SCUD_0000981201-mRNA-1"/>
    </source>
</evidence>
<organism evidence="4">
    <name type="scientific">Schistosoma curassoni</name>
    <dbReference type="NCBI Taxonomy" id="6186"/>
    <lineage>
        <taxon>Eukaryota</taxon>
        <taxon>Metazoa</taxon>
        <taxon>Spiralia</taxon>
        <taxon>Lophotrochozoa</taxon>
        <taxon>Platyhelminthes</taxon>
        <taxon>Trematoda</taxon>
        <taxon>Digenea</taxon>
        <taxon>Strigeidida</taxon>
        <taxon>Schistosomatoidea</taxon>
        <taxon>Schistosomatidae</taxon>
        <taxon>Schistosoma</taxon>
    </lineage>
</organism>
<evidence type="ECO:0000313" key="3">
    <source>
        <dbReference type="Proteomes" id="UP000279833"/>
    </source>
</evidence>
<dbReference type="Proteomes" id="UP000279833">
    <property type="component" value="Unassembled WGS sequence"/>
</dbReference>
<reference evidence="4" key="1">
    <citation type="submission" date="2016-06" db="UniProtKB">
        <authorList>
            <consortium name="WormBaseParasite"/>
        </authorList>
    </citation>
    <scope>IDENTIFICATION</scope>
</reference>
<dbReference type="AlphaFoldDB" id="A0A183K492"/>
<gene>
    <name evidence="2" type="ORF">SCUD_LOCUS9812</name>
</gene>